<dbReference type="InterPro" id="IPR036388">
    <property type="entry name" value="WH-like_DNA-bd_sf"/>
</dbReference>
<keyword evidence="3" id="KW-0805">Transcription regulation</keyword>
<reference evidence="7 8" key="1">
    <citation type="submission" date="2023-04" db="EMBL/GenBank/DDBJ databases">
        <title>Fusibacter bizertensis strain WBS, isolated from littoral bottom sediments of the Arctic seas - biochemical and genomic analysis.</title>
        <authorList>
            <person name="Brioukhanov A.L."/>
        </authorList>
    </citation>
    <scope>NUCLEOTIDE SEQUENCE [LARGE SCALE GENOMIC DNA]</scope>
    <source>
        <strain evidence="7 8">WBS</strain>
    </source>
</reference>
<comment type="caution">
    <text evidence="7">The sequence shown here is derived from an EMBL/GenBank/DDBJ whole genome shotgun (WGS) entry which is preliminary data.</text>
</comment>
<organism evidence="7 8">
    <name type="scientific">Fusibacter bizertensis</name>
    <dbReference type="NCBI Taxonomy" id="1488331"/>
    <lineage>
        <taxon>Bacteria</taxon>
        <taxon>Bacillati</taxon>
        <taxon>Bacillota</taxon>
        <taxon>Clostridia</taxon>
        <taxon>Eubacteriales</taxon>
        <taxon>Eubacteriales Family XII. Incertae Sedis</taxon>
        <taxon>Fusibacter</taxon>
    </lineage>
</organism>
<dbReference type="PANTHER" id="PTHR46577:SF1">
    <property type="entry name" value="HTH-TYPE TRANSCRIPTIONAL REGULATORY PROTEIN GABR"/>
    <property type="match status" value="1"/>
</dbReference>
<feature type="domain" description="HTH gntR-type" evidence="6">
    <location>
        <begin position="13"/>
        <end position="81"/>
    </location>
</feature>
<dbReference type="GO" id="GO:0008483">
    <property type="term" value="F:transaminase activity"/>
    <property type="evidence" value="ECO:0007669"/>
    <property type="project" value="UniProtKB-KW"/>
</dbReference>
<dbReference type="Gene3D" id="1.10.10.10">
    <property type="entry name" value="Winged helix-like DNA-binding domain superfamily/Winged helix DNA-binding domain"/>
    <property type="match status" value="1"/>
</dbReference>
<sequence>MIGIILDFGQSKAPKYKQLYEHIKREIELGNFKNNEKLPSVRMLSQTLKISKATIENAYNQLLLEGYIESRNKSGYYVMAFDSHELAQLRHNILRTSTVKGKSQVRRPYNSDGTEESAFNFGEWKKAVNRVLEYETQSLLSYGDVKGEFELRDEIARFVRQSRGVICKPDQIVIGAGIQYLFGLIAAAFRTVESRIAFEHPGFSKGMYIFEDYGYQMKKIPLQDDGIDIKLLETSKSKLVYVSPSHQYPTGSVMGIKKRLQLLDWAYKNNGYIIEDDYDSLLRYEGIPVPALQGLRGGEHVIYVGSFSKLLIPALRISFMIVPESLTEIFNQLLPRYSQSVSKIEQLALASYMSEGAFERHIRRIRKIYGKKNQMLIEAFKCCEYNEVTLIGKGSGLHVTLSLDKGVDVGKLITACVEMGISLEAIAGYKEGNIIVFSYSGVPDEEMIKVVDTIGEIAHRLKVNA</sequence>
<dbReference type="PANTHER" id="PTHR46577">
    <property type="entry name" value="HTH-TYPE TRANSCRIPTIONAL REGULATORY PROTEIN GABR"/>
    <property type="match status" value="1"/>
</dbReference>
<keyword evidence="5" id="KW-0804">Transcription</keyword>
<gene>
    <name evidence="7" type="ORF">QE109_03745</name>
</gene>
<accession>A0ABT6NA10</accession>
<dbReference type="RefSeq" id="WP_281093057.1">
    <property type="nucleotide sequence ID" value="NZ_JARYZI010000002.1"/>
</dbReference>
<dbReference type="SUPFAM" id="SSF53383">
    <property type="entry name" value="PLP-dependent transferases"/>
    <property type="match status" value="1"/>
</dbReference>
<dbReference type="Pfam" id="PF00392">
    <property type="entry name" value="GntR"/>
    <property type="match status" value="1"/>
</dbReference>
<protein>
    <submittedName>
        <fullName evidence="7">PLP-dependent aminotransferase family protein</fullName>
    </submittedName>
</protein>
<dbReference type="SMART" id="SM00345">
    <property type="entry name" value="HTH_GNTR"/>
    <property type="match status" value="1"/>
</dbReference>
<dbReference type="Pfam" id="PF00155">
    <property type="entry name" value="Aminotran_1_2"/>
    <property type="match status" value="1"/>
</dbReference>
<evidence type="ECO:0000256" key="1">
    <source>
        <dbReference type="ARBA" id="ARBA00005384"/>
    </source>
</evidence>
<dbReference type="InterPro" id="IPR051446">
    <property type="entry name" value="HTH_trans_reg/aminotransferase"/>
</dbReference>
<keyword evidence="4" id="KW-0238">DNA-binding</keyword>
<dbReference type="InterPro" id="IPR015421">
    <property type="entry name" value="PyrdxlP-dep_Trfase_major"/>
</dbReference>
<comment type="similarity">
    <text evidence="1">In the C-terminal section; belongs to the class-I pyridoxal-phosphate-dependent aminotransferase family.</text>
</comment>
<dbReference type="Proteomes" id="UP001158045">
    <property type="component" value="Unassembled WGS sequence"/>
</dbReference>
<keyword evidence="2" id="KW-0663">Pyridoxal phosphate</keyword>
<evidence type="ECO:0000259" key="6">
    <source>
        <dbReference type="PROSITE" id="PS50949"/>
    </source>
</evidence>
<dbReference type="CDD" id="cd07377">
    <property type="entry name" value="WHTH_GntR"/>
    <property type="match status" value="1"/>
</dbReference>
<proteinExistence type="inferred from homology"/>
<dbReference type="InterPro" id="IPR015424">
    <property type="entry name" value="PyrdxlP-dep_Trfase"/>
</dbReference>
<keyword evidence="8" id="KW-1185">Reference proteome</keyword>
<evidence type="ECO:0000256" key="3">
    <source>
        <dbReference type="ARBA" id="ARBA00023015"/>
    </source>
</evidence>
<dbReference type="CDD" id="cd00609">
    <property type="entry name" value="AAT_like"/>
    <property type="match status" value="1"/>
</dbReference>
<dbReference type="InterPro" id="IPR004839">
    <property type="entry name" value="Aminotransferase_I/II_large"/>
</dbReference>
<evidence type="ECO:0000313" key="7">
    <source>
        <dbReference type="EMBL" id="MDH8677245.1"/>
    </source>
</evidence>
<evidence type="ECO:0000256" key="2">
    <source>
        <dbReference type="ARBA" id="ARBA00022898"/>
    </source>
</evidence>
<dbReference type="SUPFAM" id="SSF46785">
    <property type="entry name" value="Winged helix' DNA-binding domain"/>
    <property type="match status" value="1"/>
</dbReference>
<keyword evidence="7" id="KW-0032">Aminotransferase</keyword>
<dbReference type="InterPro" id="IPR000524">
    <property type="entry name" value="Tscrpt_reg_HTH_GntR"/>
</dbReference>
<dbReference type="Gene3D" id="3.40.640.10">
    <property type="entry name" value="Type I PLP-dependent aspartate aminotransferase-like (Major domain)"/>
    <property type="match status" value="1"/>
</dbReference>
<evidence type="ECO:0000256" key="4">
    <source>
        <dbReference type="ARBA" id="ARBA00023125"/>
    </source>
</evidence>
<evidence type="ECO:0000256" key="5">
    <source>
        <dbReference type="ARBA" id="ARBA00023163"/>
    </source>
</evidence>
<dbReference type="EMBL" id="JARYZI010000002">
    <property type="protein sequence ID" value="MDH8677245.1"/>
    <property type="molecule type" value="Genomic_DNA"/>
</dbReference>
<dbReference type="PROSITE" id="PS50949">
    <property type="entry name" value="HTH_GNTR"/>
    <property type="match status" value="1"/>
</dbReference>
<name>A0ABT6NA10_9FIRM</name>
<dbReference type="InterPro" id="IPR036390">
    <property type="entry name" value="WH_DNA-bd_sf"/>
</dbReference>
<evidence type="ECO:0000313" key="8">
    <source>
        <dbReference type="Proteomes" id="UP001158045"/>
    </source>
</evidence>
<keyword evidence="7" id="KW-0808">Transferase</keyword>